<dbReference type="InterPro" id="IPR004147">
    <property type="entry name" value="ABC1_dom"/>
</dbReference>
<dbReference type="InterPro" id="IPR045307">
    <property type="entry name" value="ADCK1_dom"/>
</dbReference>
<dbReference type="InterPro" id="IPR051130">
    <property type="entry name" value="Mito_struct-func_regulator"/>
</dbReference>
<reference evidence="4" key="1">
    <citation type="journal article" date="2023" name="Mol. Phylogenet. Evol.">
        <title>Genome-scale phylogeny and comparative genomics of the fungal order Sordariales.</title>
        <authorList>
            <person name="Hensen N."/>
            <person name="Bonometti L."/>
            <person name="Westerberg I."/>
            <person name="Brannstrom I.O."/>
            <person name="Guillou S."/>
            <person name="Cros-Aarteil S."/>
            <person name="Calhoun S."/>
            <person name="Haridas S."/>
            <person name="Kuo A."/>
            <person name="Mondo S."/>
            <person name="Pangilinan J."/>
            <person name="Riley R."/>
            <person name="LaButti K."/>
            <person name="Andreopoulos B."/>
            <person name="Lipzen A."/>
            <person name="Chen C."/>
            <person name="Yan M."/>
            <person name="Daum C."/>
            <person name="Ng V."/>
            <person name="Clum A."/>
            <person name="Steindorff A."/>
            <person name="Ohm R.A."/>
            <person name="Martin F."/>
            <person name="Silar P."/>
            <person name="Natvig D.O."/>
            <person name="Lalanne C."/>
            <person name="Gautier V."/>
            <person name="Ament-Velasquez S.L."/>
            <person name="Kruys A."/>
            <person name="Hutchinson M.I."/>
            <person name="Powell A.J."/>
            <person name="Barry K."/>
            <person name="Miller A.N."/>
            <person name="Grigoriev I.V."/>
            <person name="Debuchy R."/>
            <person name="Gladieux P."/>
            <person name="Hiltunen Thoren M."/>
            <person name="Johannesson H."/>
        </authorList>
    </citation>
    <scope>NUCLEOTIDE SEQUENCE</scope>
    <source>
        <strain evidence="4">PSN243</strain>
    </source>
</reference>
<dbReference type="EMBL" id="MU865922">
    <property type="protein sequence ID" value="KAK4452849.1"/>
    <property type="molecule type" value="Genomic_DNA"/>
</dbReference>
<feature type="domain" description="ABC1 atypical kinase-like" evidence="3">
    <location>
        <begin position="182"/>
        <end position="495"/>
    </location>
</feature>
<organism evidence="4 5">
    <name type="scientific">Podospora aff. communis PSN243</name>
    <dbReference type="NCBI Taxonomy" id="3040156"/>
    <lineage>
        <taxon>Eukaryota</taxon>
        <taxon>Fungi</taxon>
        <taxon>Dikarya</taxon>
        <taxon>Ascomycota</taxon>
        <taxon>Pezizomycotina</taxon>
        <taxon>Sordariomycetes</taxon>
        <taxon>Sordariomycetidae</taxon>
        <taxon>Sordariales</taxon>
        <taxon>Podosporaceae</taxon>
        <taxon>Podospora</taxon>
    </lineage>
</organism>
<sequence>MLRQLLAGASLRATTRRTLLRYSHPPALLRHPKPPRRPLTTHQTGGPFKPLRPPSPISLGAPRPARSFERTQKYARRILILSGLLATTYLLDRQLYASGIARSVRTFSLGLLVALDYKLNFRPEPLPLIGAEGGIDTLHKRNAERLFNLLRDNGGLYLKIGQAIAMQSAVLPPEFAKMFSRMFDDAPQDAWEDVEKVIREDFGGRGVEEVFGVSWTGQEGKSVMERTARASASVAQVHWARLADGREVAIKIQKPEIAKQVGWDLWAFKTVTWIYSWWFDLPLYSLVPFITERLVLETDFENEARNSERMRDLVNSEPGLRGRVYVPPVYPELSSKRVLTTEWIEGVRLWDRDALTGPWIGGYGQGSAGVHGAQLNPPDMDVIRRELRENPNSQSLKPERTEWKGRRGKGGLGLSKADVMTTMVDLFSAQIFKWGVVHCDPHPGNIFIRRLPNGYPELVLIDHGLYVYMSEKFRREYAEFWKSLMTFDNKRIAEITAEWGIKATDLFASATLLRPYEGGSGEFKSHMLGQLDAKMTPSQRHYEMQKKMKQGIRDILTDEDKWPNELIFIGRNMRIVQGNNQYLGSPVNRVKMMGEWASRSLFEDPNRSWRERAGYMYRHLLFKGVLILSDVAFYFFRARQLLGIGGGMEDEVEARMRSVAKEFGVELQHDVFEG</sequence>
<gene>
    <name evidence="4" type="ORF">QBC34DRAFT_319879</name>
</gene>
<comment type="caution">
    <text evidence="4">The sequence shown here is derived from an EMBL/GenBank/DDBJ whole genome shotgun (WGS) entry which is preliminary data.</text>
</comment>
<feature type="region of interest" description="Disordered" evidence="2">
    <location>
        <begin position="22"/>
        <end position="64"/>
    </location>
</feature>
<dbReference type="PANTHER" id="PTHR43173">
    <property type="entry name" value="ABC1 FAMILY PROTEIN"/>
    <property type="match status" value="1"/>
</dbReference>
<dbReference type="AlphaFoldDB" id="A0AAV9GY28"/>
<dbReference type="PANTHER" id="PTHR43173:SF37">
    <property type="entry name" value="ABC1 FAMILY PROTEIN C10F6.14C"/>
    <property type="match status" value="1"/>
</dbReference>
<name>A0AAV9GY28_9PEZI</name>
<evidence type="ECO:0000313" key="4">
    <source>
        <dbReference type="EMBL" id="KAK4452849.1"/>
    </source>
</evidence>
<accession>A0AAV9GY28</accession>
<dbReference type="Proteomes" id="UP001321760">
    <property type="component" value="Unassembled WGS sequence"/>
</dbReference>
<evidence type="ECO:0000313" key="5">
    <source>
        <dbReference type="Proteomes" id="UP001321760"/>
    </source>
</evidence>
<evidence type="ECO:0000256" key="2">
    <source>
        <dbReference type="SAM" id="MobiDB-lite"/>
    </source>
</evidence>
<dbReference type="InterPro" id="IPR011009">
    <property type="entry name" value="Kinase-like_dom_sf"/>
</dbReference>
<dbReference type="SUPFAM" id="SSF56112">
    <property type="entry name" value="Protein kinase-like (PK-like)"/>
    <property type="match status" value="1"/>
</dbReference>
<evidence type="ECO:0000259" key="3">
    <source>
        <dbReference type="Pfam" id="PF03109"/>
    </source>
</evidence>
<proteinExistence type="inferred from homology"/>
<evidence type="ECO:0000256" key="1">
    <source>
        <dbReference type="ARBA" id="ARBA00009670"/>
    </source>
</evidence>
<dbReference type="Pfam" id="PF03109">
    <property type="entry name" value="ABC1"/>
    <property type="match status" value="1"/>
</dbReference>
<dbReference type="CDD" id="cd13969">
    <property type="entry name" value="ADCK1-like"/>
    <property type="match status" value="1"/>
</dbReference>
<keyword evidence="5" id="KW-1185">Reference proteome</keyword>
<comment type="similarity">
    <text evidence="1">Belongs to the protein kinase superfamily. ADCK protein kinase family.</text>
</comment>
<reference evidence="4" key="2">
    <citation type="submission" date="2023-05" db="EMBL/GenBank/DDBJ databases">
        <authorList>
            <consortium name="Lawrence Berkeley National Laboratory"/>
            <person name="Steindorff A."/>
            <person name="Hensen N."/>
            <person name="Bonometti L."/>
            <person name="Westerberg I."/>
            <person name="Brannstrom I.O."/>
            <person name="Guillou S."/>
            <person name="Cros-Aarteil S."/>
            <person name="Calhoun S."/>
            <person name="Haridas S."/>
            <person name="Kuo A."/>
            <person name="Mondo S."/>
            <person name="Pangilinan J."/>
            <person name="Riley R."/>
            <person name="Labutti K."/>
            <person name="Andreopoulos B."/>
            <person name="Lipzen A."/>
            <person name="Chen C."/>
            <person name="Yanf M."/>
            <person name="Daum C."/>
            <person name="Ng V."/>
            <person name="Clum A."/>
            <person name="Ohm R."/>
            <person name="Martin F."/>
            <person name="Silar P."/>
            <person name="Natvig D."/>
            <person name="Lalanne C."/>
            <person name="Gautier V."/>
            <person name="Ament-Velasquez S.L."/>
            <person name="Kruys A."/>
            <person name="Hutchinson M.I."/>
            <person name="Powell A.J."/>
            <person name="Barry K."/>
            <person name="Miller A.N."/>
            <person name="Grigoriev I.V."/>
            <person name="Debuchy R."/>
            <person name="Gladieux P."/>
            <person name="Thoren M.H."/>
            <person name="Johannesson H."/>
        </authorList>
    </citation>
    <scope>NUCLEOTIDE SEQUENCE</scope>
    <source>
        <strain evidence="4">PSN243</strain>
    </source>
</reference>
<protein>
    <submittedName>
        <fullName evidence="4">Abc1 family protein</fullName>
    </submittedName>
</protein>